<organism evidence="13 14">
    <name type="scientific">Rhodanobacter hydrolyticus</name>
    <dbReference type="NCBI Taxonomy" id="2250595"/>
    <lineage>
        <taxon>Bacteria</taxon>
        <taxon>Pseudomonadati</taxon>
        <taxon>Pseudomonadota</taxon>
        <taxon>Gammaproteobacteria</taxon>
        <taxon>Lysobacterales</taxon>
        <taxon>Rhodanobacteraceae</taxon>
        <taxon>Rhodanobacter</taxon>
    </lineage>
</organism>
<evidence type="ECO:0000256" key="5">
    <source>
        <dbReference type="ARBA" id="ARBA00022741"/>
    </source>
</evidence>
<dbReference type="PIRSF" id="PIRSF001296">
    <property type="entry name" value="K_ATPase_KdpC"/>
    <property type="match status" value="1"/>
</dbReference>
<keyword evidence="10 11" id="KW-0472">Membrane</keyword>
<keyword evidence="8 11" id="KW-1133">Transmembrane helix</keyword>
<keyword evidence="7 11" id="KW-0630">Potassium</keyword>
<evidence type="ECO:0000256" key="12">
    <source>
        <dbReference type="SAM" id="MobiDB-lite"/>
    </source>
</evidence>
<protein>
    <recommendedName>
        <fullName evidence="11">Potassium-transporting ATPase KdpC subunit</fullName>
    </recommendedName>
    <alternativeName>
        <fullName evidence="11">ATP phosphohydrolase [potassium-transporting] C chain</fullName>
    </alternativeName>
    <alternativeName>
        <fullName evidence="11">Potassium-binding and translocating subunit C</fullName>
    </alternativeName>
    <alternativeName>
        <fullName evidence="11">Potassium-translocating ATPase C chain</fullName>
    </alternativeName>
</protein>
<dbReference type="NCBIfam" id="NF001454">
    <property type="entry name" value="PRK00315.1"/>
    <property type="match status" value="1"/>
</dbReference>
<evidence type="ECO:0000313" key="13">
    <source>
        <dbReference type="EMBL" id="MFK2878712.1"/>
    </source>
</evidence>
<keyword evidence="2 11" id="KW-1003">Cell membrane</keyword>
<reference evidence="13 14" key="1">
    <citation type="submission" date="2020-10" db="EMBL/GenBank/DDBJ databases">
        <title>Phylogeny of dyella-like bacteria.</title>
        <authorList>
            <person name="Fu J."/>
        </authorList>
    </citation>
    <scope>NUCLEOTIDE SEQUENCE [LARGE SCALE GENOMIC DNA]</scope>
    <source>
        <strain evidence="13 14">KACC 19113</strain>
    </source>
</reference>
<keyword evidence="6 11" id="KW-0067">ATP-binding</keyword>
<dbReference type="EMBL" id="JADIKK010000008">
    <property type="protein sequence ID" value="MFK2878712.1"/>
    <property type="molecule type" value="Genomic_DNA"/>
</dbReference>
<comment type="subcellular location">
    <subcellularLocation>
        <location evidence="11">Cell membrane</location>
        <topology evidence="11">Single-pass membrane protein</topology>
    </subcellularLocation>
</comment>
<comment type="subunit">
    <text evidence="11">The system is composed of three essential subunits: KdpA, KdpB and KdpC.</text>
</comment>
<evidence type="ECO:0000256" key="1">
    <source>
        <dbReference type="ARBA" id="ARBA00022448"/>
    </source>
</evidence>
<keyword evidence="4 11" id="KW-0812">Transmembrane</keyword>
<dbReference type="RefSeq" id="WP_404615493.1">
    <property type="nucleotide sequence ID" value="NZ_JADIKK010000008.1"/>
</dbReference>
<keyword evidence="3 11" id="KW-0633">Potassium transport</keyword>
<evidence type="ECO:0000313" key="14">
    <source>
        <dbReference type="Proteomes" id="UP001620339"/>
    </source>
</evidence>
<gene>
    <name evidence="11 13" type="primary">kdpC</name>
    <name evidence="13" type="ORF">ISP25_16700</name>
</gene>
<evidence type="ECO:0000256" key="4">
    <source>
        <dbReference type="ARBA" id="ARBA00022692"/>
    </source>
</evidence>
<evidence type="ECO:0000256" key="10">
    <source>
        <dbReference type="ARBA" id="ARBA00023136"/>
    </source>
</evidence>
<keyword evidence="5 11" id="KW-0547">Nucleotide-binding</keyword>
<proteinExistence type="inferred from homology"/>
<dbReference type="InterPro" id="IPR003820">
    <property type="entry name" value="KdpC"/>
</dbReference>
<dbReference type="Pfam" id="PF02669">
    <property type="entry name" value="KdpC"/>
    <property type="match status" value="1"/>
</dbReference>
<keyword evidence="1 11" id="KW-0813">Transport</keyword>
<feature type="transmembrane region" description="Helical" evidence="11">
    <location>
        <begin position="12"/>
        <end position="33"/>
    </location>
</feature>
<evidence type="ECO:0000256" key="7">
    <source>
        <dbReference type="ARBA" id="ARBA00022958"/>
    </source>
</evidence>
<dbReference type="Proteomes" id="UP001620339">
    <property type="component" value="Unassembled WGS sequence"/>
</dbReference>
<dbReference type="NCBIfam" id="TIGR00681">
    <property type="entry name" value="kdpC"/>
    <property type="match status" value="1"/>
</dbReference>
<comment type="caution">
    <text evidence="13">The sequence shown here is derived from an EMBL/GenBank/DDBJ whole genome shotgun (WGS) entry which is preliminary data.</text>
</comment>
<feature type="region of interest" description="Disordered" evidence="12">
    <location>
        <begin position="73"/>
        <end position="95"/>
    </location>
</feature>
<evidence type="ECO:0000256" key="8">
    <source>
        <dbReference type="ARBA" id="ARBA00022989"/>
    </source>
</evidence>
<keyword evidence="14" id="KW-1185">Reference proteome</keyword>
<evidence type="ECO:0000256" key="9">
    <source>
        <dbReference type="ARBA" id="ARBA00023065"/>
    </source>
</evidence>
<name>A0ABW8J8T0_9GAMM</name>
<dbReference type="PANTHER" id="PTHR30042:SF2">
    <property type="entry name" value="POTASSIUM-TRANSPORTING ATPASE KDPC SUBUNIT"/>
    <property type="match status" value="1"/>
</dbReference>
<evidence type="ECO:0000256" key="11">
    <source>
        <dbReference type="HAMAP-Rule" id="MF_00276"/>
    </source>
</evidence>
<sequence>MNDTNTSIRSLLRPAITSAVLFMLLTGLAYPLITTAAANLLLPWHAQGSLVQRDGKVIGSALLGQDFTAPRYFHPRPSATQAPDPKDPSKTVDSPYNAELSAASNYGPTNRKLIDAVAGRARAYRSENGLAANAPVPVDAVTASASGLDPEISLANAELQLPRVAAQRGLPRADVERLLNEHAATRVFGLFGVPRVNVLDLNLALDALAREGQHGTKS</sequence>
<comment type="similarity">
    <text evidence="11">Belongs to the KdpC family.</text>
</comment>
<dbReference type="PANTHER" id="PTHR30042">
    <property type="entry name" value="POTASSIUM-TRANSPORTING ATPASE C CHAIN"/>
    <property type="match status" value="1"/>
</dbReference>
<comment type="function">
    <text evidence="11">Part of the high-affinity ATP-driven potassium transport (or Kdp) system, which catalyzes the hydrolysis of ATP coupled with the electrogenic transport of potassium into the cytoplasm. This subunit acts as a catalytic chaperone that increases the ATP-binding affinity of the ATP-hydrolyzing subunit KdpB by the formation of a transient KdpB/KdpC/ATP ternary complex.</text>
</comment>
<dbReference type="HAMAP" id="MF_00276">
    <property type="entry name" value="KdpC"/>
    <property type="match status" value="1"/>
</dbReference>
<keyword evidence="9 11" id="KW-0406">Ion transport</keyword>
<evidence type="ECO:0000256" key="2">
    <source>
        <dbReference type="ARBA" id="ARBA00022475"/>
    </source>
</evidence>
<accession>A0ABW8J8T0</accession>
<evidence type="ECO:0000256" key="3">
    <source>
        <dbReference type="ARBA" id="ARBA00022538"/>
    </source>
</evidence>
<evidence type="ECO:0000256" key="6">
    <source>
        <dbReference type="ARBA" id="ARBA00022840"/>
    </source>
</evidence>